<dbReference type="AlphaFoldDB" id="A0A0F9BMA3"/>
<name>A0A0F9BMA3_9ZZZZ</name>
<sequence>MGLQQINTSPFVAAQGQLGQANARIQARSDARKQRRYQTLGMVAGAVVG</sequence>
<reference evidence="1" key="1">
    <citation type="journal article" date="2015" name="Nature">
        <title>Complex archaea that bridge the gap between prokaryotes and eukaryotes.</title>
        <authorList>
            <person name="Spang A."/>
            <person name="Saw J.H."/>
            <person name="Jorgensen S.L."/>
            <person name="Zaremba-Niedzwiedzka K."/>
            <person name="Martijn J."/>
            <person name="Lind A.E."/>
            <person name="van Eijk R."/>
            <person name="Schleper C."/>
            <person name="Guy L."/>
            <person name="Ettema T.J."/>
        </authorList>
    </citation>
    <scope>NUCLEOTIDE SEQUENCE</scope>
</reference>
<dbReference type="EMBL" id="LAZR01051280">
    <property type="protein sequence ID" value="KKK85501.1"/>
    <property type="molecule type" value="Genomic_DNA"/>
</dbReference>
<protein>
    <submittedName>
        <fullName evidence="1">Uncharacterized protein</fullName>
    </submittedName>
</protein>
<proteinExistence type="predicted"/>
<evidence type="ECO:0000313" key="1">
    <source>
        <dbReference type="EMBL" id="KKK85501.1"/>
    </source>
</evidence>
<organism evidence="1">
    <name type="scientific">marine sediment metagenome</name>
    <dbReference type="NCBI Taxonomy" id="412755"/>
    <lineage>
        <taxon>unclassified sequences</taxon>
        <taxon>metagenomes</taxon>
        <taxon>ecological metagenomes</taxon>
    </lineage>
</organism>
<accession>A0A0F9BMA3</accession>
<feature type="non-terminal residue" evidence="1">
    <location>
        <position position="49"/>
    </location>
</feature>
<comment type="caution">
    <text evidence="1">The sequence shown here is derived from an EMBL/GenBank/DDBJ whole genome shotgun (WGS) entry which is preliminary data.</text>
</comment>
<gene>
    <name evidence="1" type="ORF">LCGC14_2772690</name>
</gene>